<evidence type="ECO:0000313" key="1">
    <source>
        <dbReference type="EMBL" id="CRZ05588.1"/>
    </source>
</evidence>
<feature type="non-terminal residue" evidence="1">
    <location>
        <position position="1"/>
    </location>
</feature>
<dbReference type="AlphaFoldDB" id="A0A0H5QU96"/>
<name>A0A0H5QU96_9EUKA</name>
<evidence type="ECO:0008006" key="2">
    <source>
        <dbReference type="Google" id="ProtNLM"/>
    </source>
</evidence>
<proteinExistence type="predicted"/>
<protein>
    <recommendedName>
        <fullName evidence="2">Reverse transcriptase domain-containing protein</fullName>
    </recommendedName>
</protein>
<sequence length="152" mass="17989">EQDTKIVPPLIYLMPKIHKTPIGIRPIIPSHSWYTACAAKYLHRKQYPILKKHKWVITDRLELIQELEQKKFDSTIVKLATIDVTALYTSIDLERGLNIVAIILKNCVEEFQIPFYIDLMRWVLTNNYFQCDRKSKERQWEATPLEYSLILS</sequence>
<organism evidence="1">
    <name type="scientific">Spongospora subterranea</name>
    <dbReference type="NCBI Taxonomy" id="70186"/>
    <lineage>
        <taxon>Eukaryota</taxon>
        <taxon>Sar</taxon>
        <taxon>Rhizaria</taxon>
        <taxon>Endomyxa</taxon>
        <taxon>Phytomyxea</taxon>
        <taxon>Plasmodiophorida</taxon>
        <taxon>Plasmodiophoridae</taxon>
        <taxon>Spongospora</taxon>
    </lineage>
</organism>
<reference evidence="1" key="1">
    <citation type="submission" date="2015-04" db="EMBL/GenBank/DDBJ databases">
        <title>The genome sequence of the plant pathogenic Rhizarian Plasmodiophora brassicae reveals insights in its biotrophic life cycle and the origin of chitin synthesis.</title>
        <authorList>
            <person name="Schwelm A."/>
            <person name="Fogelqvist J."/>
            <person name="Knaust A."/>
            <person name="Julke S."/>
            <person name="Lilja T."/>
            <person name="Dhandapani V."/>
            <person name="Bonilla-Rosso G."/>
            <person name="Karlsson M."/>
            <person name="Shevchenko A."/>
            <person name="Choi S.R."/>
            <person name="Kim H.G."/>
            <person name="Park J.Y."/>
            <person name="Lim Y.P."/>
            <person name="Ludwig-Muller J."/>
            <person name="Dixelius C."/>
        </authorList>
    </citation>
    <scope>NUCLEOTIDE SEQUENCE</scope>
    <source>
        <tissue evidence="1">Potato root galls</tissue>
    </source>
</reference>
<accession>A0A0H5QU96</accession>
<dbReference type="EMBL" id="HACM01005147">
    <property type="protein sequence ID" value="CRZ05589.1"/>
    <property type="molecule type" value="Transcribed_RNA"/>
</dbReference>
<dbReference type="EMBL" id="HACM01005146">
    <property type="protein sequence ID" value="CRZ05588.1"/>
    <property type="molecule type" value="Transcribed_RNA"/>
</dbReference>
<dbReference type="PANTHER" id="PTHR21301:SF12">
    <property type="match status" value="1"/>
</dbReference>
<dbReference type="PANTHER" id="PTHR21301">
    <property type="entry name" value="REVERSE TRANSCRIPTASE"/>
    <property type="match status" value="1"/>
</dbReference>